<dbReference type="Proteomes" id="UP001153709">
    <property type="component" value="Chromosome 2"/>
</dbReference>
<protein>
    <submittedName>
        <fullName evidence="2">Uncharacterized protein</fullName>
    </submittedName>
</protein>
<evidence type="ECO:0000256" key="1">
    <source>
        <dbReference type="SAM" id="SignalP"/>
    </source>
</evidence>
<dbReference type="PANTHER" id="PTHR11008:SF31">
    <property type="entry name" value="PROTEIN TAKEOUT-LIKE PROTEIN"/>
    <property type="match status" value="1"/>
</dbReference>
<dbReference type="Gene3D" id="3.15.10.30">
    <property type="entry name" value="Haemolymph juvenile hormone binding protein"/>
    <property type="match status" value="1"/>
</dbReference>
<name>A0A9N9X8Y9_DIABA</name>
<organism evidence="2 3">
    <name type="scientific">Diabrotica balteata</name>
    <name type="common">Banded cucumber beetle</name>
    <dbReference type="NCBI Taxonomy" id="107213"/>
    <lineage>
        <taxon>Eukaryota</taxon>
        <taxon>Metazoa</taxon>
        <taxon>Ecdysozoa</taxon>
        <taxon>Arthropoda</taxon>
        <taxon>Hexapoda</taxon>
        <taxon>Insecta</taxon>
        <taxon>Pterygota</taxon>
        <taxon>Neoptera</taxon>
        <taxon>Endopterygota</taxon>
        <taxon>Coleoptera</taxon>
        <taxon>Polyphaga</taxon>
        <taxon>Cucujiformia</taxon>
        <taxon>Chrysomeloidea</taxon>
        <taxon>Chrysomelidae</taxon>
        <taxon>Galerucinae</taxon>
        <taxon>Diabroticina</taxon>
        <taxon>Diabroticites</taxon>
        <taxon>Diabrotica</taxon>
    </lineage>
</organism>
<proteinExistence type="predicted"/>
<keyword evidence="1" id="KW-0732">Signal</keyword>
<dbReference type="InterPro" id="IPR038606">
    <property type="entry name" value="To_sf"/>
</dbReference>
<feature type="chain" id="PRO_5040115136" evidence="1">
    <location>
        <begin position="20"/>
        <end position="102"/>
    </location>
</feature>
<dbReference type="Pfam" id="PF06585">
    <property type="entry name" value="JHBP"/>
    <property type="match status" value="1"/>
</dbReference>
<dbReference type="EMBL" id="OU898277">
    <property type="protein sequence ID" value="CAG9829518.1"/>
    <property type="molecule type" value="Genomic_DNA"/>
</dbReference>
<reference evidence="2" key="1">
    <citation type="submission" date="2022-01" db="EMBL/GenBank/DDBJ databases">
        <authorList>
            <person name="King R."/>
        </authorList>
    </citation>
    <scope>NUCLEOTIDE SEQUENCE</scope>
</reference>
<dbReference type="PANTHER" id="PTHR11008">
    <property type="entry name" value="PROTEIN TAKEOUT-LIKE PROTEIN"/>
    <property type="match status" value="1"/>
</dbReference>
<keyword evidence="3" id="KW-1185">Reference proteome</keyword>
<accession>A0A9N9X8Y9</accession>
<evidence type="ECO:0000313" key="3">
    <source>
        <dbReference type="Proteomes" id="UP001153709"/>
    </source>
</evidence>
<feature type="signal peptide" evidence="1">
    <location>
        <begin position="1"/>
        <end position="19"/>
    </location>
</feature>
<dbReference type="GO" id="GO:0005615">
    <property type="term" value="C:extracellular space"/>
    <property type="evidence" value="ECO:0007669"/>
    <property type="project" value="TreeGrafter"/>
</dbReference>
<evidence type="ECO:0000313" key="2">
    <source>
        <dbReference type="EMBL" id="CAG9829518.1"/>
    </source>
</evidence>
<gene>
    <name evidence="2" type="ORF">DIABBA_LOCUS3319</name>
</gene>
<dbReference type="OrthoDB" id="8189372at2759"/>
<dbReference type="InterPro" id="IPR010562">
    <property type="entry name" value="Haemolymph_juvenile_hormone-bd"/>
</dbReference>
<sequence length="102" mass="11756">MNYWSFFCALFAVLCFARAENYYFIKKCYKEDKNINICLRQSTNFLIANLRRGIPELDVYDPEPIIIDQIQLALGTGPDGYRATFRDIEAFGVSNLTVTAVR</sequence>
<dbReference type="AlphaFoldDB" id="A0A9N9X8Y9"/>